<comment type="caution">
    <text evidence="1">The sequence shown here is derived from an EMBL/GenBank/DDBJ whole genome shotgun (WGS) entry which is preliminary data.</text>
</comment>
<dbReference type="Gene3D" id="1.10.720.30">
    <property type="entry name" value="SAP domain"/>
    <property type="match status" value="1"/>
</dbReference>
<reference evidence="1" key="1">
    <citation type="submission" date="2016-10" db="EMBL/GenBank/DDBJ databases">
        <title>Sequence of Gallionella enrichment culture.</title>
        <authorList>
            <person name="Poehlein A."/>
            <person name="Muehling M."/>
            <person name="Daniel R."/>
        </authorList>
    </citation>
    <scope>NUCLEOTIDE SEQUENCE</scope>
</reference>
<dbReference type="EMBL" id="MLJW01000001">
    <property type="protein sequence ID" value="OIR19209.1"/>
    <property type="molecule type" value="Genomic_DNA"/>
</dbReference>
<organism evidence="1">
    <name type="scientific">mine drainage metagenome</name>
    <dbReference type="NCBI Taxonomy" id="410659"/>
    <lineage>
        <taxon>unclassified sequences</taxon>
        <taxon>metagenomes</taxon>
        <taxon>ecological metagenomes</taxon>
    </lineage>
</organism>
<dbReference type="GO" id="GO:0003677">
    <property type="term" value="F:DNA binding"/>
    <property type="evidence" value="ECO:0007669"/>
    <property type="project" value="InterPro"/>
</dbReference>
<proteinExistence type="predicted"/>
<dbReference type="Pfam" id="PF09905">
    <property type="entry name" value="VF530"/>
    <property type="match status" value="1"/>
</dbReference>
<accession>A0A1J5TE53</accession>
<name>A0A1J5TE53_9ZZZZ</name>
<evidence type="ECO:0000313" key="1">
    <source>
        <dbReference type="EMBL" id="OIR19209.1"/>
    </source>
</evidence>
<sequence>MNTDDKPARRPSLDGITLEMIVTQLSENMGWEAMGAAVPIRCFTHDPSVKSSLKFLRRTPWARAKVEELYLSQL</sequence>
<dbReference type="InterPro" id="IPR018668">
    <property type="entry name" value="DNA-binding_VF530-like"/>
</dbReference>
<dbReference type="AlphaFoldDB" id="A0A1J5TE53"/>
<evidence type="ECO:0008006" key="2">
    <source>
        <dbReference type="Google" id="ProtNLM"/>
    </source>
</evidence>
<dbReference type="InterPro" id="IPR036361">
    <property type="entry name" value="SAP_dom_sf"/>
</dbReference>
<gene>
    <name evidence="1" type="ORF">GALL_00880</name>
</gene>
<protein>
    <recommendedName>
        <fullName evidence="2">DUF2132 domain-containing protein</fullName>
    </recommendedName>
</protein>